<feature type="compositionally biased region" description="Basic and acidic residues" evidence="6">
    <location>
        <begin position="78"/>
        <end position="87"/>
    </location>
</feature>
<feature type="compositionally biased region" description="Polar residues" evidence="6">
    <location>
        <begin position="137"/>
        <end position="149"/>
    </location>
</feature>
<evidence type="ECO:0000256" key="1">
    <source>
        <dbReference type="ARBA" id="ARBA00006192"/>
    </source>
</evidence>
<dbReference type="NCBIfam" id="TIGR00756">
    <property type="entry name" value="PPR"/>
    <property type="match status" value="2"/>
</dbReference>
<feature type="repeat" description="PPR" evidence="5">
    <location>
        <begin position="717"/>
        <end position="751"/>
    </location>
</feature>
<dbReference type="InterPro" id="IPR002885">
    <property type="entry name" value="PPR_rpt"/>
</dbReference>
<evidence type="ECO:0000256" key="6">
    <source>
        <dbReference type="SAM" id="MobiDB-lite"/>
    </source>
</evidence>
<evidence type="ECO:0000256" key="5">
    <source>
        <dbReference type="PROSITE-ProRule" id="PRU00708"/>
    </source>
</evidence>
<feature type="region of interest" description="Disordered" evidence="6">
    <location>
        <begin position="17"/>
        <end position="45"/>
    </location>
</feature>
<feature type="repeat" description="PPR" evidence="5">
    <location>
        <begin position="752"/>
        <end position="786"/>
    </location>
</feature>
<keyword evidence="2" id="KW-0677">Repeat</keyword>
<evidence type="ECO:0008006" key="9">
    <source>
        <dbReference type="Google" id="ProtNLM"/>
    </source>
</evidence>
<dbReference type="PANTHER" id="PTHR47447:SF17">
    <property type="entry name" value="OS12G0638900 PROTEIN"/>
    <property type="match status" value="1"/>
</dbReference>
<reference evidence="7 8" key="1">
    <citation type="submission" date="2024-09" db="EMBL/GenBank/DDBJ databases">
        <title>Rethinking Asexuality: The Enigmatic Case of Functional Sexual Genes in Lepraria (Stereocaulaceae).</title>
        <authorList>
            <person name="Doellman M."/>
            <person name="Sun Y."/>
            <person name="Barcenas-Pena A."/>
            <person name="Lumbsch H.T."/>
            <person name="Grewe F."/>
        </authorList>
    </citation>
    <scope>NUCLEOTIDE SEQUENCE [LARGE SCALE GENOMIC DNA]</scope>
    <source>
        <strain evidence="7 8">Grewe 0041</strain>
    </source>
</reference>
<dbReference type="Pfam" id="PF13812">
    <property type="entry name" value="PPR_3"/>
    <property type="match status" value="1"/>
</dbReference>
<dbReference type="PROSITE" id="PS51375">
    <property type="entry name" value="PPR"/>
    <property type="match status" value="2"/>
</dbReference>
<proteinExistence type="inferred from homology"/>
<evidence type="ECO:0000256" key="2">
    <source>
        <dbReference type="ARBA" id="ARBA00022737"/>
    </source>
</evidence>
<name>A0ABR4BHN0_9LECA</name>
<organism evidence="7 8">
    <name type="scientific">Lepraria finkii</name>
    <dbReference type="NCBI Taxonomy" id="1340010"/>
    <lineage>
        <taxon>Eukaryota</taxon>
        <taxon>Fungi</taxon>
        <taxon>Dikarya</taxon>
        <taxon>Ascomycota</taxon>
        <taxon>Pezizomycotina</taxon>
        <taxon>Lecanoromycetes</taxon>
        <taxon>OSLEUM clade</taxon>
        <taxon>Lecanoromycetidae</taxon>
        <taxon>Lecanorales</taxon>
        <taxon>Lecanorineae</taxon>
        <taxon>Stereocaulaceae</taxon>
        <taxon>Lepraria</taxon>
    </lineage>
</organism>
<dbReference type="Gene3D" id="1.25.40.10">
    <property type="entry name" value="Tetratricopeptide repeat domain"/>
    <property type="match status" value="2"/>
</dbReference>
<feature type="region of interest" description="Disordered" evidence="6">
    <location>
        <begin position="127"/>
        <end position="149"/>
    </location>
</feature>
<comment type="subunit">
    <text evidence="4">Binds to mitochondrial small subunit 15S rRNA.</text>
</comment>
<accession>A0ABR4BHN0</accession>
<feature type="compositionally biased region" description="Low complexity" evidence="6">
    <location>
        <begin position="21"/>
        <end position="45"/>
    </location>
</feature>
<evidence type="ECO:0000256" key="4">
    <source>
        <dbReference type="ARBA" id="ARBA00044511"/>
    </source>
</evidence>
<keyword evidence="8" id="KW-1185">Reference proteome</keyword>
<dbReference type="InterPro" id="IPR011990">
    <property type="entry name" value="TPR-like_helical_dom_sf"/>
</dbReference>
<evidence type="ECO:0000256" key="3">
    <source>
        <dbReference type="ARBA" id="ARBA00044493"/>
    </source>
</evidence>
<sequence length="821" mass="93132">MLNRFVHVSRCRPRPYRLLRPRLSQSSSLRRKTSSATATSHSASALEERSAFEYAQLLHAYEASGPENRTVPKNIQHGTKDAKDRSSKVNASEAMVVRMVSSNRPLAPTTGPQYAERRRLRFMARKTSRTADVHKVNASSPSSARNHPSTKLRTLIRTSKGNITTKATFRLVGSTISRRGHKVLRHAPGSSARRRRCRSRLAHKAYTQRLWNRPKLEKSMARTHWVSLNAWSADPPDVVPVSAPKNPEWFLNKFDTAWSVGFSRLNDGHRLDIELTSDIAYLLEKYAGLSRRRSSKPQILFDIENKTWQDTMLWCLQNSPMRALQFLLATIRGHRFRPPRNLVEDCLHFLSRHYLYKASKPGLSAMHALWRLTHQFVDGVNTEDVRTYSVPHSLVRLLLKYGDDAQALSLYKLLVFNRVSLQPDTMLHFLERFVNMEESDMAMKLLARILISDFPISKDQVQSACVRLLRAPRDVEEPYAIQSRMLTQMLELGIKPNTHMYNVILLNMIEAHDFDTAWQTYDMAKRNNFVTDSITCGILLKGAKLSGNANILDLVFREAREDPEKLQDLRLVSDVLSTIYVFSPGDEYPSMLDFYKQYCDLQPLQELGLCGPETKPIAGTEVVGATPTKHILGQMIGAYNKLHQSSNGLIHRYNLYHDLVRENHTVIAPLAQEDYVANSFILAFGKRPETLQHSTTVIKHMLEAPPSPDQPAYAIPTVRTWSILAASYFRHNQRLAAEKVFSMMRERGLKPDKVTWNTMISGYSGLQDVEAAVGAVKGMQAAGHEVNSYTLKGLGKLLNRSRLLDALKRVIGDEAPVQKGS</sequence>
<dbReference type="PANTHER" id="PTHR47447">
    <property type="entry name" value="OS03G0856100 PROTEIN"/>
    <property type="match status" value="1"/>
</dbReference>
<gene>
    <name evidence="7" type="ORF">ABVK25_002394</name>
</gene>
<protein>
    <recommendedName>
        <fullName evidence="9">Pentatricopeptide repeat-containing protein</fullName>
    </recommendedName>
</protein>
<comment type="caution">
    <text evidence="7">The sequence shown here is derived from an EMBL/GenBank/DDBJ whole genome shotgun (WGS) entry which is preliminary data.</text>
</comment>
<dbReference type="EMBL" id="JBHFEH010000005">
    <property type="protein sequence ID" value="KAL2057341.1"/>
    <property type="molecule type" value="Genomic_DNA"/>
</dbReference>
<dbReference type="Proteomes" id="UP001590951">
    <property type="component" value="Unassembled WGS sequence"/>
</dbReference>
<comment type="function">
    <text evidence="3">Regulates mitochondrial small subunit maturation by controlling 15S rRNA 5'-end processing. Localizes to the 5' precursor of the 15S rRNA in a position that is subsequently occupied by mS47 in the mature yeast mtSSU. Uses structure and sequence-specific RNA recognition, binding to a single-stranded region of the precursor and specifically recognizing bases -6 to -1. The exchange of Ccm1 for mS47 is coupled to the irreversible removal of precursor rRNA that is accompanied by conformational changes of the mitoribosomal proteins uS5m and mS26. These conformational changes signal completion of 5'-end rRNA processing through protection of the mature 5'-end of the 15S rRNA and stabilization of mS47. The removal of the 5' precursor together with the dissociation of Ccm1 may be catalyzed by the 5'-3' exoribonuclease Pet127. Involved in the specific removal of group I introns in mitochondrial encoded transcripts.</text>
</comment>
<feature type="region of interest" description="Disordered" evidence="6">
    <location>
        <begin position="63"/>
        <end position="90"/>
    </location>
</feature>
<comment type="similarity">
    <text evidence="1">Belongs to the CCM1 family.</text>
</comment>
<evidence type="ECO:0000313" key="7">
    <source>
        <dbReference type="EMBL" id="KAL2057341.1"/>
    </source>
</evidence>
<evidence type="ECO:0000313" key="8">
    <source>
        <dbReference type="Proteomes" id="UP001590951"/>
    </source>
</evidence>